<keyword evidence="10" id="KW-1185">Reference proteome</keyword>
<evidence type="ECO:0000256" key="3">
    <source>
        <dbReference type="ARBA" id="ARBA00022475"/>
    </source>
</evidence>
<dbReference type="RefSeq" id="WP_345629786.1">
    <property type="nucleotide sequence ID" value="NZ_BAABJQ010000007.1"/>
</dbReference>
<evidence type="ECO:0000256" key="6">
    <source>
        <dbReference type="ARBA" id="ARBA00023136"/>
    </source>
</evidence>
<feature type="domain" description="ABC transmembrane type-1" evidence="8">
    <location>
        <begin position="66"/>
        <end position="258"/>
    </location>
</feature>
<dbReference type="SUPFAM" id="SSF161098">
    <property type="entry name" value="MetI-like"/>
    <property type="match status" value="1"/>
</dbReference>
<evidence type="ECO:0000256" key="2">
    <source>
        <dbReference type="ARBA" id="ARBA00022448"/>
    </source>
</evidence>
<comment type="caution">
    <text evidence="9">The sequence shown here is derived from an EMBL/GenBank/DDBJ whole genome shotgun (WGS) entry which is preliminary data.</text>
</comment>
<feature type="transmembrane region" description="Helical" evidence="7">
    <location>
        <begin position="103"/>
        <end position="122"/>
    </location>
</feature>
<evidence type="ECO:0000313" key="9">
    <source>
        <dbReference type="EMBL" id="GAA5185278.1"/>
    </source>
</evidence>
<comment type="similarity">
    <text evidence="7">Belongs to the binding-protein-dependent transport system permease family.</text>
</comment>
<dbReference type="EMBL" id="BAABJQ010000007">
    <property type="protein sequence ID" value="GAA5185278.1"/>
    <property type="molecule type" value="Genomic_DNA"/>
</dbReference>
<sequence>MRRMQLWHLFLVPVCLIWVYPFVWMASTAFKSQREIFLGGVSVIPKQWTFDNFSRAWDTAHFGAYLSNTVVFSVTTVVVVVLVSATAGYALGRGNLPGKKIIVGLLIATMFIPQGYTIIPILKLVDAVHLQNGLLGAVLATAGPAHVVPILLFMGYFAGMPQELEDAALIDGAGYPRTFFRIMLPLTKPVISTVSLFTFMSAWNSFFIPLVFTLGRPDLRTLGVGMFSFFGQDSTDWGGLAAAAVISLLPIVAIFVLLQRTFVEGIAGSVKS</sequence>
<dbReference type="CDD" id="cd06261">
    <property type="entry name" value="TM_PBP2"/>
    <property type="match status" value="1"/>
</dbReference>
<gene>
    <name evidence="9" type="ORF">GCM10023322_28780</name>
</gene>
<dbReference type="InterPro" id="IPR035906">
    <property type="entry name" value="MetI-like_sf"/>
</dbReference>
<keyword evidence="2 7" id="KW-0813">Transport</keyword>
<keyword evidence="4 7" id="KW-0812">Transmembrane</keyword>
<keyword evidence="6 7" id="KW-0472">Membrane</keyword>
<protein>
    <submittedName>
        <fullName evidence="9">Carbohydrate ABC transporter permease</fullName>
    </submittedName>
</protein>
<feature type="transmembrane region" description="Helical" evidence="7">
    <location>
        <begin position="190"/>
        <end position="212"/>
    </location>
</feature>
<name>A0ABP9RR49_9ACTN</name>
<dbReference type="PROSITE" id="PS50928">
    <property type="entry name" value="ABC_TM1"/>
    <property type="match status" value="1"/>
</dbReference>
<reference evidence="10" key="1">
    <citation type="journal article" date="2019" name="Int. J. Syst. Evol. Microbiol.">
        <title>The Global Catalogue of Microorganisms (GCM) 10K type strain sequencing project: providing services to taxonomists for standard genome sequencing and annotation.</title>
        <authorList>
            <consortium name="The Broad Institute Genomics Platform"/>
            <consortium name="The Broad Institute Genome Sequencing Center for Infectious Disease"/>
            <person name="Wu L."/>
            <person name="Ma J."/>
        </authorList>
    </citation>
    <scope>NUCLEOTIDE SEQUENCE [LARGE SCALE GENOMIC DNA]</scope>
    <source>
        <strain evidence="10">JCM 18304</strain>
    </source>
</reference>
<dbReference type="PANTHER" id="PTHR43744:SF8">
    <property type="entry name" value="SN-GLYCEROL-3-PHOSPHATE TRANSPORT SYSTEM PERMEASE PROTEIN UGPE"/>
    <property type="match status" value="1"/>
</dbReference>
<dbReference type="Pfam" id="PF00528">
    <property type="entry name" value="BPD_transp_1"/>
    <property type="match status" value="1"/>
</dbReference>
<evidence type="ECO:0000256" key="7">
    <source>
        <dbReference type="RuleBase" id="RU363032"/>
    </source>
</evidence>
<feature type="transmembrane region" description="Helical" evidence="7">
    <location>
        <begin position="134"/>
        <end position="157"/>
    </location>
</feature>
<evidence type="ECO:0000256" key="1">
    <source>
        <dbReference type="ARBA" id="ARBA00004651"/>
    </source>
</evidence>
<proteinExistence type="inferred from homology"/>
<evidence type="ECO:0000256" key="4">
    <source>
        <dbReference type="ARBA" id="ARBA00022692"/>
    </source>
</evidence>
<dbReference type="Proteomes" id="UP001501570">
    <property type="component" value="Unassembled WGS sequence"/>
</dbReference>
<dbReference type="Gene3D" id="1.10.3720.10">
    <property type="entry name" value="MetI-like"/>
    <property type="match status" value="1"/>
</dbReference>
<feature type="transmembrane region" description="Helical" evidence="7">
    <location>
        <begin position="70"/>
        <end position="91"/>
    </location>
</feature>
<evidence type="ECO:0000256" key="5">
    <source>
        <dbReference type="ARBA" id="ARBA00022989"/>
    </source>
</evidence>
<dbReference type="InterPro" id="IPR000515">
    <property type="entry name" value="MetI-like"/>
</dbReference>
<evidence type="ECO:0000313" key="10">
    <source>
        <dbReference type="Proteomes" id="UP001501570"/>
    </source>
</evidence>
<feature type="transmembrane region" description="Helical" evidence="7">
    <location>
        <begin position="7"/>
        <end position="27"/>
    </location>
</feature>
<comment type="subcellular location">
    <subcellularLocation>
        <location evidence="1 7">Cell membrane</location>
        <topology evidence="1 7">Multi-pass membrane protein</topology>
    </subcellularLocation>
</comment>
<accession>A0ABP9RR49</accession>
<keyword evidence="3" id="KW-1003">Cell membrane</keyword>
<feature type="transmembrane region" description="Helical" evidence="7">
    <location>
        <begin position="237"/>
        <end position="258"/>
    </location>
</feature>
<keyword evidence="5 7" id="KW-1133">Transmembrane helix</keyword>
<evidence type="ECO:0000259" key="8">
    <source>
        <dbReference type="PROSITE" id="PS50928"/>
    </source>
</evidence>
<organism evidence="9 10">
    <name type="scientific">Rugosimonospora acidiphila</name>
    <dbReference type="NCBI Taxonomy" id="556531"/>
    <lineage>
        <taxon>Bacteria</taxon>
        <taxon>Bacillati</taxon>
        <taxon>Actinomycetota</taxon>
        <taxon>Actinomycetes</taxon>
        <taxon>Micromonosporales</taxon>
        <taxon>Micromonosporaceae</taxon>
        <taxon>Rugosimonospora</taxon>
    </lineage>
</organism>
<dbReference type="PANTHER" id="PTHR43744">
    <property type="entry name" value="ABC TRANSPORTER PERMEASE PROTEIN MG189-RELATED-RELATED"/>
    <property type="match status" value="1"/>
</dbReference>